<keyword evidence="2" id="KW-1185">Reference proteome</keyword>
<dbReference type="Proteomes" id="UP001148614">
    <property type="component" value="Unassembled WGS sequence"/>
</dbReference>
<protein>
    <submittedName>
        <fullName evidence="1">Uncharacterized protein</fullName>
    </submittedName>
</protein>
<dbReference type="VEuPathDB" id="FungiDB:F4678DRAFT_56212"/>
<comment type="caution">
    <text evidence="1">The sequence shown here is derived from an EMBL/GenBank/DDBJ whole genome shotgun (WGS) entry which is preliminary data.</text>
</comment>
<sequence>MTRLCSQESDDVQLDEQAELGKLTFDIFTLGKWDYARPVEQDQGQWNRLAGEWLGLDARGRHPYHGYDPDQTPQSQITATADQMSRVLVPHHTVCDRNLSVRTEMGRSSPVWLRTCYSPELASVYDKWSDSLELDSLLGDESQILEDETLYAPMAADWVLILEGISEHYDQPGEGKEYKMPLYKAMIAEKTMLFLIDEEALQDQLIKVLWLHIHGTRVWRNRVTPSQMLAFKGQMFDGGCLASLYENFGDDPELYENGLVLDVN</sequence>
<dbReference type="AlphaFoldDB" id="A0A9W8NG63"/>
<name>A0A9W8NG63_9PEZI</name>
<proteinExistence type="predicted"/>
<accession>A0A9W8NG63</accession>
<evidence type="ECO:0000313" key="2">
    <source>
        <dbReference type="Proteomes" id="UP001148614"/>
    </source>
</evidence>
<reference evidence="1" key="1">
    <citation type="submission" date="2022-07" db="EMBL/GenBank/DDBJ databases">
        <title>Genome Sequence of Xylaria arbuscula.</title>
        <authorList>
            <person name="Buettner E."/>
        </authorList>
    </citation>
    <scope>NUCLEOTIDE SEQUENCE</scope>
    <source>
        <strain evidence="1">VT107</strain>
    </source>
</reference>
<organism evidence="1 2">
    <name type="scientific">Xylaria arbuscula</name>
    <dbReference type="NCBI Taxonomy" id="114810"/>
    <lineage>
        <taxon>Eukaryota</taxon>
        <taxon>Fungi</taxon>
        <taxon>Dikarya</taxon>
        <taxon>Ascomycota</taxon>
        <taxon>Pezizomycotina</taxon>
        <taxon>Sordariomycetes</taxon>
        <taxon>Xylariomycetidae</taxon>
        <taxon>Xylariales</taxon>
        <taxon>Xylariaceae</taxon>
        <taxon>Xylaria</taxon>
    </lineage>
</organism>
<dbReference type="EMBL" id="JANPWZ010000662">
    <property type="protein sequence ID" value="KAJ3573715.1"/>
    <property type="molecule type" value="Genomic_DNA"/>
</dbReference>
<evidence type="ECO:0000313" key="1">
    <source>
        <dbReference type="EMBL" id="KAJ3573715.1"/>
    </source>
</evidence>
<gene>
    <name evidence="1" type="ORF">NPX13_g4604</name>
</gene>